<feature type="region of interest" description="Disordered" evidence="1">
    <location>
        <begin position="38"/>
        <end position="122"/>
    </location>
</feature>
<protein>
    <submittedName>
        <fullName evidence="2">Uncharacterized protein</fullName>
    </submittedName>
</protein>
<keyword evidence="3" id="KW-1185">Reference proteome</keyword>
<evidence type="ECO:0000313" key="2">
    <source>
        <dbReference type="EMBL" id="OQO10671.1"/>
    </source>
</evidence>
<dbReference type="EMBL" id="NAJO01000008">
    <property type="protein sequence ID" value="OQO10671.1"/>
    <property type="molecule type" value="Genomic_DNA"/>
</dbReference>
<feature type="compositionally biased region" description="Polar residues" evidence="1">
    <location>
        <begin position="109"/>
        <end position="122"/>
    </location>
</feature>
<gene>
    <name evidence="2" type="ORF">B0A48_03969</name>
</gene>
<reference evidence="3" key="1">
    <citation type="submission" date="2017-03" db="EMBL/GenBank/DDBJ databases">
        <title>Genomes of endolithic fungi from Antarctica.</title>
        <authorList>
            <person name="Coleine C."/>
            <person name="Masonjones S."/>
            <person name="Stajich J.E."/>
        </authorList>
    </citation>
    <scope>NUCLEOTIDE SEQUENCE [LARGE SCALE GENOMIC DNA]</scope>
    <source>
        <strain evidence="3">CCFEE 5527</strain>
    </source>
</reference>
<sequence length="252" mass="27641">MEGGKIMAVTMWKGTKKISSKISGKILKTEFGSKLKTFGGKERQSIEKEQKPATPRPATTSCAVQDMGFTPLRSNSDSRNRDFSFDDDPVVGSDSPAVEHDEHAAGGSVPTTACTNSDGSSLQLQHQANNGLTFHGTFDFERSDDWADILRDVWVQAAVNIFASRMLQSVDLRVRPSVIPRFVKWDPSEEVLKVIKSDVISAGADAQEEEDLSVEAEKGRLDSVVSTAHSSIFEHVLNEMPSVYAKTWASMM</sequence>
<dbReference type="AlphaFoldDB" id="A0A1V8THE9"/>
<evidence type="ECO:0000313" key="3">
    <source>
        <dbReference type="Proteomes" id="UP000192596"/>
    </source>
</evidence>
<organism evidence="2 3">
    <name type="scientific">Cryoendolithus antarcticus</name>
    <dbReference type="NCBI Taxonomy" id="1507870"/>
    <lineage>
        <taxon>Eukaryota</taxon>
        <taxon>Fungi</taxon>
        <taxon>Dikarya</taxon>
        <taxon>Ascomycota</taxon>
        <taxon>Pezizomycotina</taxon>
        <taxon>Dothideomycetes</taxon>
        <taxon>Dothideomycetidae</taxon>
        <taxon>Cladosporiales</taxon>
        <taxon>Cladosporiaceae</taxon>
        <taxon>Cryoendolithus</taxon>
    </lineage>
</organism>
<accession>A0A1V8THE9</accession>
<dbReference type="InParanoid" id="A0A1V8THE9"/>
<comment type="caution">
    <text evidence="2">The sequence shown here is derived from an EMBL/GenBank/DDBJ whole genome shotgun (WGS) entry which is preliminary data.</text>
</comment>
<feature type="compositionally biased region" description="Basic and acidic residues" evidence="1">
    <location>
        <begin position="38"/>
        <end position="51"/>
    </location>
</feature>
<dbReference type="Proteomes" id="UP000192596">
    <property type="component" value="Unassembled WGS sequence"/>
</dbReference>
<evidence type="ECO:0000256" key="1">
    <source>
        <dbReference type="SAM" id="MobiDB-lite"/>
    </source>
</evidence>
<name>A0A1V8THE9_9PEZI</name>
<proteinExistence type="predicted"/>